<dbReference type="Pfam" id="PF08395">
    <property type="entry name" value="7tm_7"/>
    <property type="match status" value="1"/>
</dbReference>
<evidence type="ECO:0000256" key="1">
    <source>
        <dbReference type="ARBA" id="ARBA00004651"/>
    </source>
</evidence>
<proteinExistence type="predicted"/>
<dbReference type="GeneID" id="117569681"/>
<sequence>MQRHLNKFIIYAADESLRCRLSQMSSNLYTNLQTYTIYGLYQLNGSLLSTMMASMITFIVILIQYSLGDDCSTPSSASASASTAVAPDERADQ</sequence>
<organism evidence="8 9">
    <name type="scientific">Drosophila albomicans</name>
    <name type="common">Fruit fly</name>
    <dbReference type="NCBI Taxonomy" id="7291"/>
    <lineage>
        <taxon>Eukaryota</taxon>
        <taxon>Metazoa</taxon>
        <taxon>Ecdysozoa</taxon>
        <taxon>Arthropoda</taxon>
        <taxon>Hexapoda</taxon>
        <taxon>Insecta</taxon>
        <taxon>Pterygota</taxon>
        <taxon>Neoptera</taxon>
        <taxon>Endopterygota</taxon>
        <taxon>Diptera</taxon>
        <taxon>Brachycera</taxon>
        <taxon>Muscomorpha</taxon>
        <taxon>Ephydroidea</taxon>
        <taxon>Drosophilidae</taxon>
        <taxon>Drosophila</taxon>
    </lineage>
</organism>
<dbReference type="AlphaFoldDB" id="A0A6P8WT19"/>
<dbReference type="OrthoDB" id="6366728at2759"/>
<evidence type="ECO:0000256" key="3">
    <source>
        <dbReference type="ARBA" id="ARBA00022692"/>
    </source>
</evidence>
<keyword evidence="2" id="KW-1003">Cell membrane</keyword>
<evidence type="ECO:0000313" key="8">
    <source>
        <dbReference type="Proteomes" id="UP000515160"/>
    </source>
</evidence>
<evidence type="ECO:0000256" key="2">
    <source>
        <dbReference type="ARBA" id="ARBA00022475"/>
    </source>
</evidence>
<keyword evidence="5 7" id="KW-0472">Membrane</keyword>
<evidence type="ECO:0000256" key="7">
    <source>
        <dbReference type="SAM" id="Phobius"/>
    </source>
</evidence>
<protein>
    <submittedName>
        <fullName evidence="9">Uncharacterized protein LOC117569681 isoform X2</fullName>
    </submittedName>
</protein>
<keyword evidence="3 7" id="KW-0812">Transmembrane</keyword>
<evidence type="ECO:0000313" key="9">
    <source>
        <dbReference type="RefSeq" id="XP_034106821.2"/>
    </source>
</evidence>
<dbReference type="GO" id="GO:0050909">
    <property type="term" value="P:sensory perception of taste"/>
    <property type="evidence" value="ECO:0007669"/>
    <property type="project" value="InterPro"/>
</dbReference>
<evidence type="ECO:0000256" key="5">
    <source>
        <dbReference type="ARBA" id="ARBA00023136"/>
    </source>
</evidence>
<dbReference type="GO" id="GO:0005886">
    <property type="term" value="C:plasma membrane"/>
    <property type="evidence" value="ECO:0007669"/>
    <property type="project" value="UniProtKB-SubCell"/>
</dbReference>
<keyword evidence="8" id="KW-1185">Reference proteome</keyword>
<feature type="compositionally biased region" description="Low complexity" evidence="6">
    <location>
        <begin position="72"/>
        <end position="86"/>
    </location>
</feature>
<keyword evidence="4 7" id="KW-1133">Transmembrane helix</keyword>
<dbReference type="Proteomes" id="UP000515160">
    <property type="component" value="Chromosome 3"/>
</dbReference>
<evidence type="ECO:0000256" key="6">
    <source>
        <dbReference type="SAM" id="MobiDB-lite"/>
    </source>
</evidence>
<feature type="region of interest" description="Disordered" evidence="6">
    <location>
        <begin position="70"/>
        <end position="93"/>
    </location>
</feature>
<name>A0A6P8WT19_DROAB</name>
<dbReference type="InterPro" id="IPR013604">
    <property type="entry name" value="7TM_chemorcpt"/>
</dbReference>
<evidence type="ECO:0000256" key="4">
    <source>
        <dbReference type="ARBA" id="ARBA00022989"/>
    </source>
</evidence>
<reference evidence="9" key="1">
    <citation type="submission" date="2025-08" db="UniProtKB">
        <authorList>
            <consortium name="RefSeq"/>
        </authorList>
    </citation>
    <scope>IDENTIFICATION</scope>
    <source>
        <strain evidence="9">15112-1751.03</strain>
        <tissue evidence="9">Whole Adult</tissue>
    </source>
</reference>
<gene>
    <name evidence="9" type="primary">LOC117569681</name>
</gene>
<feature type="transmembrane region" description="Helical" evidence="7">
    <location>
        <begin position="47"/>
        <end position="67"/>
    </location>
</feature>
<dbReference type="RefSeq" id="XP_034106821.2">
    <property type="nucleotide sequence ID" value="XM_034250930.2"/>
</dbReference>
<accession>A0A6P8WT19</accession>
<comment type="subcellular location">
    <subcellularLocation>
        <location evidence="1">Cell membrane</location>
        <topology evidence="1">Multi-pass membrane protein</topology>
    </subcellularLocation>
</comment>